<evidence type="ECO:0000313" key="3">
    <source>
        <dbReference type="Proteomes" id="UP000008021"/>
    </source>
</evidence>
<feature type="compositionally biased region" description="Basic and acidic residues" evidence="1">
    <location>
        <begin position="85"/>
        <end position="104"/>
    </location>
</feature>
<evidence type="ECO:0000256" key="1">
    <source>
        <dbReference type="SAM" id="MobiDB-lite"/>
    </source>
</evidence>
<feature type="compositionally biased region" description="Low complexity" evidence="1">
    <location>
        <begin position="112"/>
        <end position="123"/>
    </location>
</feature>
<dbReference type="HOGENOM" id="CLU_2018876_0_0_1"/>
<name>A0A0E0F3K5_9ORYZ</name>
<reference evidence="2" key="1">
    <citation type="submission" date="2015-04" db="UniProtKB">
        <authorList>
            <consortium name="EnsemblPlants"/>
        </authorList>
    </citation>
    <scope>IDENTIFICATION</scope>
</reference>
<sequence length="123" mass="12817">MVDDLEHPMDLVSQPGEVNAAMWAKAAPPLPVAEKADAAADEEENVESSDGPAILGARRRPRSESDGDVAHDSTTVYQKKGGLMARDRQPLGDSEAPQRGKAELPEGEGGEQAEAGALAADGE</sequence>
<reference evidence="2" key="2">
    <citation type="submission" date="2018-05" db="EMBL/GenBank/DDBJ databases">
        <title>OmerRS3 (Oryza meridionalis Reference Sequence Version 3).</title>
        <authorList>
            <person name="Zhang J."/>
            <person name="Kudrna D."/>
            <person name="Lee S."/>
            <person name="Talag J."/>
            <person name="Welchert J."/>
            <person name="Wing R.A."/>
        </authorList>
    </citation>
    <scope>NUCLEOTIDE SEQUENCE [LARGE SCALE GENOMIC DNA]</scope>
    <source>
        <strain evidence="2">cv. OR44</strain>
    </source>
</reference>
<evidence type="ECO:0000313" key="2">
    <source>
        <dbReference type="EnsemblPlants" id="OMERI11G05470.1"/>
    </source>
</evidence>
<feature type="region of interest" description="Disordered" evidence="1">
    <location>
        <begin position="33"/>
        <end position="123"/>
    </location>
</feature>
<accession>A0A0E0F3K5</accession>
<dbReference type="Proteomes" id="UP000008021">
    <property type="component" value="Chromosome 11"/>
</dbReference>
<dbReference type="AlphaFoldDB" id="A0A0E0F3K5"/>
<feature type="compositionally biased region" description="Basic and acidic residues" evidence="1">
    <location>
        <begin position="62"/>
        <end position="71"/>
    </location>
</feature>
<keyword evidence="3" id="KW-1185">Reference proteome</keyword>
<protein>
    <submittedName>
        <fullName evidence="2">Uncharacterized protein</fullName>
    </submittedName>
</protein>
<organism evidence="2">
    <name type="scientific">Oryza meridionalis</name>
    <dbReference type="NCBI Taxonomy" id="40149"/>
    <lineage>
        <taxon>Eukaryota</taxon>
        <taxon>Viridiplantae</taxon>
        <taxon>Streptophyta</taxon>
        <taxon>Embryophyta</taxon>
        <taxon>Tracheophyta</taxon>
        <taxon>Spermatophyta</taxon>
        <taxon>Magnoliopsida</taxon>
        <taxon>Liliopsida</taxon>
        <taxon>Poales</taxon>
        <taxon>Poaceae</taxon>
        <taxon>BOP clade</taxon>
        <taxon>Oryzoideae</taxon>
        <taxon>Oryzeae</taxon>
        <taxon>Oryzinae</taxon>
        <taxon>Oryza</taxon>
    </lineage>
</organism>
<dbReference type="Gramene" id="OMERI11G05470.1">
    <property type="protein sequence ID" value="OMERI11G05470.1"/>
    <property type="gene ID" value="OMERI11G05470"/>
</dbReference>
<proteinExistence type="predicted"/>
<dbReference type="EnsemblPlants" id="OMERI11G05470.1">
    <property type="protein sequence ID" value="OMERI11G05470.1"/>
    <property type="gene ID" value="OMERI11G05470"/>
</dbReference>